<dbReference type="OrthoDB" id="9811718at2"/>
<dbReference type="InterPro" id="IPR052175">
    <property type="entry name" value="ComplexI-like_HydComp"/>
</dbReference>
<comment type="subcellular location">
    <subcellularLocation>
        <location evidence="1">Cell membrane</location>
        <topology evidence="1">Multi-pass membrane protein</topology>
    </subcellularLocation>
    <subcellularLocation>
        <location evidence="8">Membrane</location>
        <topology evidence="8">Multi-pass membrane protein</topology>
    </subcellularLocation>
</comment>
<keyword evidence="7 9" id="KW-0472">Membrane</keyword>
<reference evidence="13" key="1">
    <citation type="submission" date="2017-07" db="EMBL/GenBank/DDBJ databases">
        <title>Draft genome sequence of Effusibacillus lacus strain skLN1.</title>
        <authorList>
            <person name="Watanabe M."/>
            <person name="Kojima H."/>
            <person name="Fukui M."/>
        </authorList>
    </citation>
    <scope>NUCLEOTIDE SEQUENCE [LARGE SCALE GENOMIC DNA]</scope>
    <source>
        <strain evidence="13">skLN1</strain>
    </source>
</reference>
<keyword evidence="13" id="KW-1185">Reference proteome</keyword>
<name>A0A292YMY8_9BACL</name>
<dbReference type="Pfam" id="PF00361">
    <property type="entry name" value="Proton_antipo_M"/>
    <property type="match status" value="1"/>
</dbReference>
<evidence type="ECO:0000259" key="11">
    <source>
        <dbReference type="Pfam" id="PF00662"/>
    </source>
</evidence>
<evidence type="ECO:0000256" key="4">
    <source>
        <dbReference type="ARBA" id="ARBA00022692"/>
    </source>
</evidence>
<feature type="transmembrane region" description="Helical" evidence="9">
    <location>
        <begin position="171"/>
        <end position="197"/>
    </location>
</feature>
<keyword evidence="3" id="KW-1003">Cell membrane</keyword>
<dbReference type="AlphaFoldDB" id="A0A292YMY8"/>
<accession>A0A292YMY8</accession>
<gene>
    <name evidence="12" type="ORF">EFBL_1465</name>
</gene>
<dbReference type="Pfam" id="PF00662">
    <property type="entry name" value="Proton_antipo_N"/>
    <property type="match status" value="1"/>
</dbReference>
<keyword evidence="6" id="KW-0560">Oxidoreductase</keyword>
<feature type="transmembrane region" description="Helical" evidence="9">
    <location>
        <begin position="217"/>
        <end position="238"/>
    </location>
</feature>
<dbReference type="EMBL" id="BDUF01000033">
    <property type="protein sequence ID" value="GAX89840.1"/>
    <property type="molecule type" value="Genomic_DNA"/>
</dbReference>
<feature type="transmembrane region" description="Helical" evidence="9">
    <location>
        <begin position="279"/>
        <end position="302"/>
    </location>
</feature>
<dbReference type="InterPro" id="IPR001516">
    <property type="entry name" value="Proton_antipo_N"/>
</dbReference>
<protein>
    <submittedName>
        <fullName evidence="12">Hydrogenase 4 subunit B</fullName>
    </submittedName>
</protein>
<evidence type="ECO:0000256" key="8">
    <source>
        <dbReference type="RuleBase" id="RU000320"/>
    </source>
</evidence>
<dbReference type="GO" id="GO:0005886">
    <property type="term" value="C:plasma membrane"/>
    <property type="evidence" value="ECO:0007669"/>
    <property type="project" value="UniProtKB-SubCell"/>
</dbReference>
<feature type="transmembrane region" description="Helical" evidence="9">
    <location>
        <begin position="435"/>
        <end position="458"/>
    </location>
</feature>
<dbReference type="PANTHER" id="PTHR42682:SF3">
    <property type="entry name" value="FORMATE HYDROGENLYASE SUBUNIT 3-RELATED"/>
    <property type="match status" value="1"/>
</dbReference>
<evidence type="ECO:0000256" key="5">
    <source>
        <dbReference type="ARBA" id="ARBA00022989"/>
    </source>
</evidence>
<feature type="transmembrane region" description="Helical" evidence="9">
    <location>
        <begin position="314"/>
        <end position="335"/>
    </location>
</feature>
<feature type="transmembrane region" description="Helical" evidence="9">
    <location>
        <begin position="34"/>
        <end position="59"/>
    </location>
</feature>
<feature type="transmembrane region" description="Helical" evidence="9">
    <location>
        <begin position="535"/>
        <end position="556"/>
    </location>
</feature>
<dbReference type="GO" id="GO:0008137">
    <property type="term" value="F:NADH dehydrogenase (ubiquinone) activity"/>
    <property type="evidence" value="ECO:0007669"/>
    <property type="project" value="InterPro"/>
</dbReference>
<evidence type="ECO:0000256" key="7">
    <source>
        <dbReference type="ARBA" id="ARBA00023136"/>
    </source>
</evidence>
<feature type="transmembrane region" description="Helical" evidence="9">
    <location>
        <begin position="250"/>
        <end position="267"/>
    </location>
</feature>
<feature type="transmembrane region" description="Helical" evidence="9">
    <location>
        <begin position="6"/>
        <end position="27"/>
    </location>
</feature>
<comment type="caution">
    <text evidence="12">The sequence shown here is derived from an EMBL/GenBank/DDBJ whole genome shotgun (WGS) entry which is preliminary data.</text>
</comment>
<organism evidence="12 13">
    <name type="scientific">Effusibacillus lacus</name>
    <dbReference type="NCBI Taxonomy" id="1348429"/>
    <lineage>
        <taxon>Bacteria</taxon>
        <taxon>Bacillati</taxon>
        <taxon>Bacillota</taxon>
        <taxon>Bacilli</taxon>
        <taxon>Bacillales</taxon>
        <taxon>Alicyclobacillaceae</taxon>
        <taxon>Effusibacillus</taxon>
    </lineage>
</organism>
<dbReference type="InterPro" id="IPR001750">
    <property type="entry name" value="ND/Mrp_TM"/>
</dbReference>
<sequence>MEGLDLDSLLFGASFVFFLLGGFGAIAASRNPRIANFVAHSGAFLGGLAGAFAAIRVLLHQNTISISAWHVVSDVAFTFRVDSLSAFFLLVLSVLSVAVSLYSTGYVTEYYGKKNVGLLGAGFNLFLLSMVAVVTVDNGFSFLLAWELMSLVSFFLVMLEHEKPEVRKAGFVYVVMTHFGTVFLILSFLTLFFFAGSFEFTAFQQVSPQLSASLKNLIFLMALIGFGTKAGMIPLHIWLPRAHPAAPSHVSALMSAVMIKTAIYGLLRISFDFLGGGPAWWGAVVLCFGVISALVGILYGVAENDMKRFLAYSSAENMGIIFMGIGTSMLFYAYHHSVLGALALTAALYHVMNHAIFKGLLFMGAGAVLYATHTKNVNQLGGLIRRMPWTAGLFLIGGIALSALPPFNGFISEWATFQSLLHLAFDMENSSWKMIGGLSVAALGLTGAFVAGGIVKHFGTAFLAMPRTKNAEEAREVPVPMRLGMIILASGSLVLGIWPGIALRVTEDIVAGYFDTKITGNVIFYVPFAGLTGEALSLGAVLLAFLALLLLSLVFLRIWVGKSRNQIDETWNCGGPLQPSMEYTGTSYSHPVLMIFKWLYRPRRQVQVRGEYVYYPKRIHHRLQVHSVIESNLYRPLVHIAVFLSQRVRSIQSGNLQSYLAYMIATLILLLLWVR</sequence>
<dbReference type="PANTHER" id="PTHR42682">
    <property type="entry name" value="HYDROGENASE-4 COMPONENT F"/>
    <property type="match status" value="1"/>
</dbReference>
<evidence type="ECO:0000256" key="1">
    <source>
        <dbReference type="ARBA" id="ARBA00004651"/>
    </source>
</evidence>
<dbReference type="NCBIfam" id="NF005086">
    <property type="entry name" value="PRK06521.1"/>
    <property type="match status" value="1"/>
</dbReference>
<evidence type="ECO:0000313" key="13">
    <source>
        <dbReference type="Proteomes" id="UP000217785"/>
    </source>
</evidence>
<feature type="transmembrane region" description="Helical" evidence="9">
    <location>
        <begin position="84"/>
        <end position="104"/>
    </location>
</feature>
<comment type="similarity">
    <text evidence="2">Belongs to the CPA3 antiporters (TC 2.A.63) subunit A family.</text>
</comment>
<evidence type="ECO:0000256" key="2">
    <source>
        <dbReference type="ARBA" id="ARBA00008483"/>
    </source>
</evidence>
<keyword evidence="4 8" id="KW-0812">Transmembrane</keyword>
<dbReference type="PRINTS" id="PR01437">
    <property type="entry name" value="NUOXDRDTASE4"/>
</dbReference>
<feature type="transmembrane region" description="Helical" evidence="9">
    <location>
        <begin position="116"/>
        <end position="134"/>
    </location>
</feature>
<dbReference type="GO" id="GO:0042773">
    <property type="term" value="P:ATP synthesis coupled electron transport"/>
    <property type="evidence" value="ECO:0007669"/>
    <property type="project" value="InterPro"/>
</dbReference>
<dbReference type="GO" id="GO:0016491">
    <property type="term" value="F:oxidoreductase activity"/>
    <property type="evidence" value="ECO:0007669"/>
    <property type="project" value="UniProtKB-KW"/>
</dbReference>
<evidence type="ECO:0000313" key="12">
    <source>
        <dbReference type="EMBL" id="GAX89840.1"/>
    </source>
</evidence>
<feature type="transmembrane region" description="Helical" evidence="9">
    <location>
        <begin position="140"/>
        <end position="159"/>
    </location>
</feature>
<dbReference type="RefSeq" id="WP_096181541.1">
    <property type="nucleotide sequence ID" value="NZ_BDUF01000033.1"/>
</dbReference>
<feature type="transmembrane region" description="Helical" evidence="9">
    <location>
        <begin position="393"/>
        <end position="415"/>
    </location>
</feature>
<keyword evidence="5 9" id="KW-1133">Transmembrane helix</keyword>
<feature type="transmembrane region" description="Helical" evidence="9">
    <location>
        <begin position="656"/>
        <end position="674"/>
    </location>
</feature>
<evidence type="ECO:0000256" key="3">
    <source>
        <dbReference type="ARBA" id="ARBA00022475"/>
    </source>
</evidence>
<feature type="transmembrane region" description="Helical" evidence="9">
    <location>
        <begin position="479"/>
        <end position="498"/>
    </location>
</feature>
<feature type="domain" description="NADH:quinone oxidoreductase/Mrp antiporter transmembrane" evidence="10">
    <location>
        <begin position="140"/>
        <end position="422"/>
    </location>
</feature>
<dbReference type="Proteomes" id="UP000217785">
    <property type="component" value="Unassembled WGS sequence"/>
</dbReference>
<dbReference type="InterPro" id="IPR003918">
    <property type="entry name" value="NADH_UbQ_OxRdtase"/>
</dbReference>
<evidence type="ECO:0000256" key="6">
    <source>
        <dbReference type="ARBA" id="ARBA00023002"/>
    </source>
</evidence>
<proteinExistence type="inferred from homology"/>
<feature type="domain" description="NADH-Ubiquinone oxidoreductase (complex I) chain 5 N-terminal" evidence="11">
    <location>
        <begin position="74"/>
        <end position="108"/>
    </location>
</feature>
<evidence type="ECO:0000256" key="9">
    <source>
        <dbReference type="SAM" id="Phobius"/>
    </source>
</evidence>
<evidence type="ECO:0000259" key="10">
    <source>
        <dbReference type="Pfam" id="PF00361"/>
    </source>
</evidence>
<feature type="transmembrane region" description="Helical" evidence="9">
    <location>
        <begin position="355"/>
        <end position="372"/>
    </location>
</feature>